<evidence type="ECO:0000256" key="8">
    <source>
        <dbReference type="RuleBase" id="RU363098"/>
    </source>
</evidence>
<evidence type="ECO:0000256" key="4">
    <source>
        <dbReference type="ARBA" id="ARBA00022695"/>
    </source>
</evidence>
<protein>
    <recommendedName>
        <fullName evidence="8">RNA-dependent RNA polymerase</fullName>
        <ecNumber evidence="8">2.7.7.48</ecNumber>
    </recommendedName>
</protein>
<feature type="domain" description="RDRP C-terminal head" evidence="11">
    <location>
        <begin position="1098"/>
        <end position="1245"/>
    </location>
</feature>
<comment type="caution">
    <text evidence="12">The sequence shown here is derived from an EMBL/GenBank/DDBJ whole genome shotgun (WGS) entry which is preliminary data.</text>
</comment>
<evidence type="ECO:0000256" key="2">
    <source>
        <dbReference type="ARBA" id="ARBA00022484"/>
    </source>
</evidence>
<dbReference type="InterPro" id="IPR057596">
    <property type="entry name" value="RDRP_core"/>
</dbReference>
<evidence type="ECO:0000256" key="9">
    <source>
        <dbReference type="SAM" id="MobiDB-lite"/>
    </source>
</evidence>
<reference evidence="12" key="1">
    <citation type="submission" date="2023-11" db="EMBL/GenBank/DDBJ databases">
        <authorList>
            <person name="Alioto T."/>
            <person name="Alioto T."/>
            <person name="Gomez Garrido J."/>
        </authorList>
    </citation>
    <scope>NUCLEOTIDE SEQUENCE</scope>
</reference>
<keyword evidence="3 8" id="KW-0808">Transferase</keyword>
<evidence type="ECO:0000313" key="12">
    <source>
        <dbReference type="EMBL" id="CAK3782175.1"/>
    </source>
</evidence>
<keyword evidence="6" id="KW-0943">RNA-mediated gene silencing</keyword>
<feature type="domain" description="RDRP core" evidence="10">
    <location>
        <begin position="486"/>
        <end position="1075"/>
    </location>
</feature>
<evidence type="ECO:0000256" key="1">
    <source>
        <dbReference type="ARBA" id="ARBA00005762"/>
    </source>
</evidence>
<dbReference type="GO" id="GO:0030422">
    <property type="term" value="P:siRNA processing"/>
    <property type="evidence" value="ECO:0007669"/>
    <property type="project" value="TreeGrafter"/>
</dbReference>
<name>A0AAI8W1H5_9PEZI</name>
<dbReference type="Proteomes" id="UP001296104">
    <property type="component" value="Unassembled WGS sequence"/>
</dbReference>
<comment type="similarity">
    <text evidence="1 8">Belongs to the RdRP family.</text>
</comment>
<dbReference type="InterPro" id="IPR007855">
    <property type="entry name" value="RDRP"/>
</dbReference>
<evidence type="ECO:0000256" key="6">
    <source>
        <dbReference type="ARBA" id="ARBA00023158"/>
    </source>
</evidence>
<dbReference type="GO" id="GO:0003723">
    <property type="term" value="F:RNA binding"/>
    <property type="evidence" value="ECO:0007669"/>
    <property type="project" value="UniProtKB-KW"/>
</dbReference>
<dbReference type="PANTHER" id="PTHR23079:SF55">
    <property type="entry name" value="RNA-DIRECTED RNA POLYMERASE"/>
    <property type="match status" value="1"/>
</dbReference>
<dbReference type="GO" id="GO:0031380">
    <property type="term" value="C:nuclear RNA-directed RNA polymerase complex"/>
    <property type="evidence" value="ECO:0007669"/>
    <property type="project" value="TreeGrafter"/>
</dbReference>
<keyword evidence="5 8" id="KW-0694">RNA-binding</keyword>
<keyword evidence="2 8" id="KW-0696">RNA-directed RNA polymerase</keyword>
<sequence length="1415" mass="160196">MTQNVQPQQRRQTEDAVTLGRGVAAQRVPQQHPFNRRQNRGPPTFPHPNHEQQLLRLHNQARAPSNRMELKIAIHRVPLTWGTYDLWRSFERFGNISYIKVHEPRSIDKTAMIFFRPAPADVSWVGRTIQGIGPNNNVEYVDTIDRSEMPTTYPSVSTKKSFPERMFLPLLQADFGVMKDETSMLVMHSSTATASFVPQLTLDLRWKALFLTFSVTMPATSGGTLERHFKMKINPSQICDGSVEHPKEGNTAALILTLDMPPMVERKTSNIRATHEKGKSVWDDKNIWLRQTDIDEDPTGRKSGVKLRKENCIIDIARWLAYRLVIDKASMGDDIFQALADHNVKIQNDKALKYSREHYGNPNALWSALDPASKAIKTVDEKYSSLSDLQVMANDEVNLPFDVRYRLEVCLSQGVLHESNVNAEFMNKLSTLAVTDQLRACKILEKAAESQARYHDPDQIFRLQNQVSVVEKKRPGYCIKIPSANVTPSTIYYSTPVLETSNRIIRQFSKYESHFLRVKFTDEKYKGRIFADESHHLDEVYSRIKRTMAYGIWIGDRHYEFLAFGNSQFREHGAYFFCSTPSLSAQMIRDWMGNFRNIKVVAKYCSRLGQCFSTTRAIPNTVDLVRIPDVERNGFCFTDGVGKISPFLARLIASHFSLPNTELEYPAMFQFRLAGCKGVLAVDPALKGRTIEIRPSQEKFAAQFYGLEICRISQFSTAYLNTQLILVLSALGVPDEVFVGKLRAMLADLSEAMTSERKAKELLQKNIDFNQMTITLASMIFDGFMETKEPFMISCLRLWRSWSLKYLKEKARIYVEDGAFVLGGTDETQTLRGHFEGRVDTAGVLSCGTNDEELVKENIESTLPEIFLQIPDPDAQGKWKVVEEICVLARNPSLHPGDARIVRAVNVPALHHLKNCVVLPQTGDRDLANMCSGGDLDGDDYLVMWDKDLMPREWNHAPMDYTAPPPVESHGPVTVEDMTNFFVKHIKYDNLNRIAVAHRYWADDPQNPDGIKGDKCLQLAELHSKAVDFAKTGVPAEVPEDLRTRRWPHWAEPKGKSKHKIYQSRKILGKLYDEVKREPFHAAWEMPFDQRILSSCHASEEMLQGAREIKGLYDEAVRRIMAAHGIRTEFEVWTGFVLEHHQDINDYKFAENIGEIARALRQQHQEMCYERAGTNPRERDWERMKPFLVAMYTVTADEVGQAVAESKEATVKGGRAVPLRYLTFENMPFTSFPWLFARELGQIATGSSSGPPLLSSSLPRPVARAPAQKKQQPGLDLLGDIQLPQLPEVNTDIGVIRRGDVLEVRGEHPAADAPVPGWAQKPFEEEADKMERNASSKGKAMPPSLSVTPPSPPPRQPEEVSALTKMVGEKLPVDEAGGESNEDETEQVTIDFEAKPSAFEAVKARFGFDDADDDE</sequence>
<keyword evidence="4 8" id="KW-0548">Nucleotidyltransferase</keyword>
<evidence type="ECO:0000259" key="10">
    <source>
        <dbReference type="Pfam" id="PF05183"/>
    </source>
</evidence>
<dbReference type="GO" id="GO:0003968">
    <property type="term" value="F:RNA-directed RNA polymerase activity"/>
    <property type="evidence" value="ECO:0007669"/>
    <property type="project" value="UniProtKB-KW"/>
</dbReference>
<evidence type="ECO:0000256" key="5">
    <source>
        <dbReference type="ARBA" id="ARBA00022884"/>
    </source>
</evidence>
<dbReference type="EC" id="2.7.7.48" evidence="8"/>
<feature type="region of interest" description="Disordered" evidence="9">
    <location>
        <begin position="1246"/>
        <end position="1272"/>
    </location>
</feature>
<feature type="compositionally biased region" description="Low complexity" evidence="9">
    <location>
        <begin position="1246"/>
        <end position="1259"/>
    </location>
</feature>
<evidence type="ECO:0000313" key="13">
    <source>
        <dbReference type="Proteomes" id="UP001296104"/>
    </source>
</evidence>
<keyword evidence="13" id="KW-1185">Reference proteome</keyword>
<dbReference type="InterPro" id="IPR058752">
    <property type="entry name" value="RDRP_C_head"/>
</dbReference>
<evidence type="ECO:0000256" key="7">
    <source>
        <dbReference type="ARBA" id="ARBA00048744"/>
    </source>
</evidence>
<organism evidence="12 13">
    <name type="scientific">Lecanosticta acicola</name>
    <dbReference type="NCBI Taxonomy" id="111012"/>
    <lineage>
        <taxon>Eukaryota</taxon>
        <taxon>Fungi</taxon>
        <taxon>Dikarya</taxon>
        <taxon>Ascomycota</taxon>
        <taxon>Pezizomycotina</taxon>
        <taxon>Dothideomycetes</taxon>
        <taxon>Dothideomycetidae</taxon>
        <taxon>Mycosphaerellales</taxon>
        <taxon>Mycosphaerellaceae</taxon>
        <taxon>Lecanosticta</taxon>
    </lineage>
</organism>
<feature type="region of interest" description="Disordered" evidence="9">
    <location>
        <begin position="25"/>
        <end position="50"/>
    </location>
</feature>
<evidence type="ECO:0000256" key="3">
    <source>
        <dbReference type="ARBA" id="ARBA00022679"/>
    </source>
</evidence>
<accession>A0AAI8W1H5</accession>
<proteinExistence type="inferred from homology"/>
<dbReference type="EMBL" id="CAVMBE010000002">
    <property type="protein sequence ID" value="CAK3782175.1"/>
    <property type="molecule type" value="Genomic_DNA"/>
</dbReference>
<feature type="region of interest" description="Disordered" evidence="9">
    <location>
        <begin position="1327"/>
        <end position="1362"/>
    </location>
</feature>
<gene>
    <name evidence="12" type="ORF">LECACI_7A000584</name>
</gene>
<dbReference type="Pfam" id="PF05183">
    <property type="entry name" value="RdRP"/>
    <property type="match status" value="1"/>
</dbReference>
<dbReference type="Pfam" id="PF26253">
    <property type="entry name" value="RdRP_head"/>
    <property type="match status" value="1"/>
</dbReference>
<evidence type="ECO:0000259" key="11">
    <source>
        <dbReference type="Pfam" id="PF26253"/>
    </source>
</evidence>
<comment type="catalytic activity">
    <reaction evidence="7 8">
        <text>RNA(n) + a ribonucleoside 5'-triphosphate = RNA(n+1) + diphosphate</text>
        <dbReference type="Rhea" id="RHEA:21248"/>
        <dbReference type="Rhea" id="RHEA-COMP:14527"/>
        <dbReference type="Rhea" id="RHEA-COMP:17342"/>
        <dbReference type="ChEBI" id="CHEBI:33019"/>
        <dbReference type="ChEBI" id="CHEBI:61557"/>
        <dbReference type="ChEBI" id="CHEBI:140395"/>
        <dbReference type="EC" id="2.7.7.48"/>
    </reaction>
</comment>
<dbReference type="PANTHER" id="PTHR23079">
    <property type="entry name" value="RNA-DEPENDENT RNA POLYMERASE"/>
    <property type="match status" value="1"/>
</dbReference>